<evidence type="ECO:0000256" key="4">
    <source>
        <dbReference type="ARBA" id="ARBA00022679"/>
    </source>
</evidence>
<dbReference type="PANTHER" id="PTHR43883">
    <property type="entry name" value="SLR0207 PROTEIN"/>
    <property type="match status" value="1"/>
</dbReference>
<comment type="similarity">
    <text evidence="2">Belongs to the gluconokinase GntK/GntV family.</text>
</comment>
<evidence type="ECO:0000256" key="1">
    <source>
        <dbReference type="ARBA" id="ARBA00004761"/>
    </source>
</evidence>
<evidence type="ECO:0000256" key="6">
    <source>
        <dbReference type="ARBA" id="ARBA00022777"/>
    </source>
</evidence>
<evidence type="ECO:0000256" key="3">
    <source>
        <dbReference type="ARBA" id="ARBA00012054"/>
    </source>
</evidence>
<comment type="pathway">
    <text evidence="1">Carbohydrate acid metabolism.</text>
</comment>
<dbReference type="GO" id="GO:0005524">
    <property type="term" value="F:ATP binding"/>
    <property type="evidence" value="ECO:0007669"/>
    <property type="project" value="UniProtKB-KW"/>
</dbReference>
<proteinExistence type="inferred from homology"/>
<dbReference type="InterPro" id="IPR027417">
    <property type="entry name" value="P-loop_NTPase"/>
</dbReference>
<dbReference type="SUPFAM" id="SSF52540">
    <property type="entry name" value="P-loop containing nucleoside triphosphate hydrolases"/>
    <property type="match status" value="1"/>
</dbReference>
<keyword evidence="5" id="KW-0547">Nucleotide-binding</keyword>
<sequence length="527" mass="60387">MICGLKTNTGNMTEVTLPALIQQMLQPGFYPHPVTEPIQLSQTHVSYVLLTGDYAYKLKKPVNFGFLDFSTLEKRQHFCQEELRLNKRGAAELYLEVLPITLEGEEYRLGGTGEAVEYVVKMREFPQKTLLSNLFAEGKLNEANLKELGRVVAQYHAKTETNDYIRSFGEVSQVRAAFDENYEQTEKYIGGPQTQQQFDESKAYTDKFFAERQELFQKRIQNHRIRECHGDLHLRNICLWQDKILLFDCIEFNEPFRFVDVMFDVAYAVMDLEAQERQDLSNAYLNTYLEQTGDWEGLEVLPIYLNRQSYVRAKVTSFLLDDPGVPAEVKQEATKTAAKYYKLAWEYTQPKQGRLILMSGLSGSGKSTTAKYLARQFNAIHIRSDAVRKHLAGISLSERGGDDLYTSEMTQKTYTRLLNLGTILANQGFTVILDAKYDRQQQRQEAISQAKNYQLPLQIIHCTAPVEVIQERLINRTGDIADATVDLLASQLKQAEAFTEAETSYVHTWDTTQAHEAQLKLLSEKRV</sequence>
<organism evidence="9 10">
    <name type="scientific">Anabaenopsis circularis NIES-21</name>
    <dbReference type="NCBI Taxonomy" id="1085406"/>
    <lineage>
        <taxon>Bacteria</taxon>
        <taxon>Bacillati</taxon>
        <taxon>Cyanobacteriota</taxon>
        <taxon>Cyanophyceae</taxon>
        <taxon>Nostocales</taxon>
        <taxon>Nodulariaceae</taxon>
        <taxon>Anabaenopsis</taxon>
    </lineage>
</organism>
<accession>A0A1Z4GQF4</accession>
<dbReference type="PANTHER" id="PTHR43883:SF1">
    <property type="entry name" value="GLUCONOKINASE"/>
    <property type="match status" value="1"/>
</dbReference>
<comment type="catalytic activity">
    <reaction evidence="8">
        <text>D-gluconate + ATP = 6-phospho-D-gluconate + ADP + H(+)</text>
        <dbReference type="Rhea" id="RHEA:19433"/>
        <dbReference type="ChEBI" id="CHEBI:15378"/>
        <dbReference type="ChEBI" id="CHEBI:18391"/>
        <dbReference type="ChEBI" id="CHEBI:30616"/>
        <dbReference type="ChEBI" id="CHEBI:58759"/>
        <dbReference type="ChEBI" id="CHEBI:456216"/>
        <dbReference type="EC" id="2.7.1.12"/>
    </reaction>
</comment>
<dbReference type="Gene3D" id="3.90.1200.10">
    <property type="match status" value="1"/>
</dbReference>
<dbReference type="Proteomes" id="UP000218287">
    <property type="component" value="Chromosome"/>
</dbReference>
<dbReference type="AlphaFoldDB" id="A0A1Z4GQF4"/>
<keyword evidence="10" id="KW-1185">Reference proteome</keyword>
<dbReference type="SUPFAM" id="SSF56112">
    <property type="entry name" value="Protein kinase-like (PK-like)"/>
    <property type="match status" value="1"/>
</dbReference>
<protein>
    <recommendedName>
        <fullName evidence="3">gluconokinase</fullName>
        <ecNumber evidence="3">2.7.1.12</ecNumber>
    </recommendedName>
</protein>
<dbReference type="Gene3D" id="3.40.50.300">
    <property type="entry name" value="P-loop containing nucleotide triphosphate hydrolases"/>
    <property type="match status" value="1"/>
</dbReference>
<keyword evidence="4" id="KW-0808">Transferase</keyword>
<dbReference type="InterPro" id="IPR006001">
    <property type="entry name" value="Therm_gnt_kin"/>
</dbReference>
<dbReference type="CDD" id="cd02021">
    <property type="entry name" value="GntK"/>
    <property type="match status" value="1"/>
</dbReference>
<keyword evidence="6" id="KW-0418">Kinase</keyword>
<dbReference type="InterPro" id="IPR011009">
    <property type="entry name" value="Kinase-like_dom_sf"/>
</dbReference>
<evidence type="ECO:0000256" key="5">
    <source>
        <dbReference type="ARBA" id="ARBA00022741"/>
    </source>
</evidence>
<evidence type="ECO:0000313" key="9">
    <source>
        <dbReference type="EMBL" id="BAY19752.1"/>
    </source>
</evidence>
<dbReference type="InterPro" id="IPR052732">
    <property type="entry name" value="Cell-binding_unc_protein"/>
</dbReference>
<gene>
    <name evidence="9" type="ORF">NIES21_56170</name>
</gene>
<dbReference type="EC" id="2.7.1.12" evidence="3"/>
<reference evidence="9 10" key="1">
    <citation type="submission" date="2017-06" db="EMBL/GenBank/DDBJ databases">
        <title>Genome sequencing of cyanobaciteial culture collection at National Institute for Environmental Studies (NIES).</title>
        <authorList>
            <person name="Hirose Y."/>
            <person name="Shimura Y."/>
            <person name="Fujisawa T."/>
            <person name="Nakamura Y."/>
            <person name="Kawachi M."/>
        </authorList>
    </citation>
    <scope>NUCLEOTIDE SEQUENCE [LARGE SCALE GENOMIC DNA]</scope>
    <source>
        <strain evidence="9 10">NIES-21</strain>
    </source>
</reference>
<dbReference type="EMBL" id="AP018174">
    <property type="protein sequence ID" value="BAY19752.1"/>
    <property type="molecule type" value="Genomic_DNA"/>
</dbReference>
<evidence type="ECO:0000313" key="10">
    <source>
        <dbReference type="Proteomes" id="UP000218287"/>
    </source>
</evidence>
<evidence type="ECO:0000256" key="7">
    <source>
        <dbReference type="ARBA" id="ARBA00022840"/>
    </source>
</evidence>
<dbReference type="GO" id="GO:0005975">
    <property type="term" value="P:carbohydrate metabolic process"/>
    <property type="evidence" value="ECO:0007669"/>
    <property type="project" value="InterPro"/>
</dbReference>
<keyword evidence="7" id="KW-0067">ATP-binding</keyword>
<evidence type="ECO:0000256" key="2">
    <source>
        <dbReference type="ARBA" id="ARBA00008420"/>
    </source>
</evidence>
<name>A0A1Z4GQF4_9CYAN</name>
<dbReference type="GO" id="GO:0046316">
    <property type="term" value="F:gluconokinase activity"/>
    <property type="evidence" value="ECO:0007669"/>
    <property type="project" value="UniProtKB-EC"/>
</dbReference>
<dbReference type="Pfam" id="PF13671">
    <property type="entry name" value="AAA_33"/>
    <property type="match status" value="1"/>
</dbReference>
<evidence type="ECO:0000256" key="8">
    <source>
        <dbReference type="ARBA" id="ARBA00048090"/>
    </source>
</evidence>